<comment type="caution">
    <text evidence="1">The sequence shown here is derived from an EMBL/GenBank/DDBJ whole genome shotgun (WGS) entry which is preliminary data.</text>
</comment>
<evidence type="ECO:0000313" key="2">
    <source>
        <dbReference type="Proteomes" id="UP000187203"/>
    </source>
</evidence>
<proteinExistence type="predicted"/>
<sequence>MTIGLHPQPIASDNQLPYNIDGMIPVNLDSFT</sequence>
<accession>A0A1R3L1N1</accession>
<evidence type="ECO:0000313" key="1">
    <source>
        <dbReference type="EMBL" id="OMP13197.1"/>
    </source>
</evidence>
<dbReference type="EMBL" id="AWUE01004891">
    <property type="protein sequence ID" value="OMP13197.1"/>
    <property type="molecule type" value="Genomic_DNA"/>
</dbReference>
<dbReference type="AlphaFoldDB" id="A0A1R3L1N1"/>
<keyword evidence="2" id="KW-1185">Reference proteome</keyword>
<protein>
    <submittedName>
        <fullName evidence="1">UDP-glycosyltransferase 73B4-like protein</fullName>
    </submittedName>
</protein>
<dbReference type="Proteomes" id="UP000187203">
    <property type="component" value="Unassembled WGS sequence"/>
</dbReference>
<organism evidence="1 2">
    <name type="scientific">Corchorus olitorius</name>
    <dbReference type="NCBI Taxonomy" id="93759"/>
    <lineage>
        <taxon>Eukaryota</taxon>
        <taxon>Viridiplantae</taxon>
        <taxon>Streptophyta</taxon>
        <taxon>Embryophyta</taxon>
        <taxon>Tracheophyta</taxon>
        <taxon>Spermatophyta</taxon>
        <taxon>Magnoliopsida</taxon>
        <taxon>eudicotyledons</taxon>
        <taxon>Gunneridae</taxon>
        <taxon>Pentapetalae</taxon>
        <taxon>rosids</taxon>
        <taxon>malvids</taxon>
        <taxon>Malvales</taxon>
        <taxon>Malvaceae</taxon>
        <taxon>Grewioideae</taxon>
        <taxon>Apeibeae</taxon>
        <taxon>Corchorus</taxon>
    </lineage>
</organism>
<gene>
    <name evidence="1" type="ORF">COLO4_02102</name>
</gene>
<reference evidence="2" key="1">
    <citation type="submission" date="2013-09" db="EMBL/GenBank/DDBJ databases">
        <title>Corchorus olitorius genome sequencing.</title>
        <authorList>
            <person name="Alam M."/>
            <person name="Haque M.S."/>
            <person name="Islam M.S."/>
            <person name="Emdad E.M."/>
            <person name="Islam M.M."/>
            <person name="Ahmed B."/>
            <person name="Halim A."/>
            <person name="Hossen Q.M.M."/>
            <person name="Hossain M.Z."/>
            <person name="Ahmed R."/>
            <person name="Khan M.M."/>
            <person name="Islam R."/>
            <person name="Rashid M.M."/>
            <person name="Khan S.A."/>
            <person name="Rahman M.S."/>
            <person name="Alam M."/>
            <person name="Yahiya A.S."/>
            <person name="Khan M.S."/>
            <person name="Azam M.S."/>
            <person name="Haque T."/>
            <person name="Lashkar M.Z.H."/>
            <person name="Akhand A.I."/>
            <person name="Morshed G."/>
            <person name="Roy S."/>
            <person name="Uddin K.S."/>
            <person name="Rabeya T."/>
            <person name="Hossain A.S."/>
            <person name="Chowdhury A."/>
            <person name="Snigdha A.R."/>
            <person name="Mortoza M.S."/>
            <person name="Matin S.A."/>
            <person name="Hoque S.M.E."/>
            <person name="Islam M.K."/>
            <person name="Roy D.K."/>
            <person name="Haider R."/>
            <person name="Moosa M.M."/>
            <person name="Elias S.M."/>
            <person name="Hasan A.M."/>
            <person name="Jahan S."/>
            <person name="Shafiuddin M."/>
            <person name="Mahmood N."/>
            <person name="Shommy N.S."/>
        </authorList>
    </citation>
    <scope>NUCLEOTIDE SEQUENCE [LARGE SCALE GENOMIC DNA]</scope>
    <source>
        <strain evidence="2">cv. O-4</strain>
    </source>
</reference>
<name>A0A1R3L1N1_9ROSI</name>